<evidence type="ECO:0000313" key="4">
    <source>
        <dbReference type="EMBL" id="AND80091.1"/>
    </source>
</evidence>
<protein>
    <submittedName>
        <fullName evidence="4">Fructose-bisphosphate aldolase</fullName>
    </submittedName>
</protein>
<comment type="subcellular location">
    <subcellularLocation>
        <location evidence="1">Cytoplasm</location>
    </subcellularLocation>
</comment>
<keyword evidence="2" id="KW-0963">Cytoplasm</keyword>
<accession>A0A172Q9H1</accession>
<dbReference type="PROSITE" id="PS01054">
    <property type="entry name" value="TRANSALDOLASE_1"/>
    <property type="match status" value="1"/>
</dbReference>
<evidence type="ECO:0000256" key="2">
    <source>
        <dbReference type="ARBA" id="ARBA00022490"/>
    </source>
</evidence>
<dbReference type="SUPFAM" id="SSF51569">
    <property type="entry name" value="Aldolase"/>
    <property type="match status" value="1"/>
</dbReference>
<dbReference type="RefSeq" id="WP_067064367.1">
    <property type="nucleotide sequence ID" value="NZ_CP014699.1"/>
</dbReference>
<proteinExistence type="predicted"/>
<dbReference type="NCBIfam" id="NF009299">
    <property type="entry name" value="PRK12656.1"/>
    <property type="match status" value="1"/>
</dbReference>
<dbReference type="EMBL" id="CP014699">
    <property type="protein sequence ID" value="AND80091.1"/>
    <property type="molecule type" value="Genomic_DNA"/>
</dbReference>
<dbReference type="Proteomes" id="UP000077317">
    <property type="component" value="Chromosome"/>
</dbReference>
<dbReference type="AlphaFoldDB" id="A0A172Q9H1"/>
<dbReference type="Gene3D" id="3.20.20.70">
    <property type="entry name" value="Aldolase class I"/>
    <property type="match status" value="1"/>
</dbReference>
<evidence type="ECO:0000256" key="3">
    <source>
        <dbReference type="ARBA" id="ARBA00023270"/>
    </source>
</evidence>
<dbReference type="InterPro" id="IPR033919">
    <property type="entry name" value="TSA/FSA_arc/bac"/>
</dbReference>
<sequence length="226" mass="24709">MKLMLDTANLEAIRLYQDFLPLSGVTTNPSIIKKEGRIDFFAHLRQIRQIIGRDQSLHVQVIALTAQEMLAEADAVLDKVDRDVYIKVPVTAEGLKVIKLLRKSGVHTTATAVYSKMQAHLAIAAGADYVAPYYNRMENLNSDAAATIAAIADEIKRTASSAQILGASYKNIEQINRTLEAGGQAVTVAPELLEQALALPSVDQAVQAFRNDWFAVFGEEKTIADL</sequence>
<evidence type="ECO:0000256" key="1">
    <source>
        <dbReference type="ARBA" id="ARBA00004496"/>
    </source>
</evidence>
<gene>
    <name evidence="4" type="ORF">A0O21_08800</name>
</gene>
<dbReference type="InterPro" id="IPR013785">
    <property type="entry name" value="Aldolase_TIM"/>
</dbReference>
<organism evidence="4 5">
    <name type="scientific">Streptococcus pantholopis</name>
    <dbReference type="NCBI Taxonomy" id="1811193"/>
    <lineage>
        <taxon>Bacteria</taxon>
        <taxon>Bacillati</taxon>
        <taxon>Bacillota</taxon>
        <taxon>Bacilli</taxon>
        <taxon>Lactobacillales</taxon>
        <taxon>Streptococcaceae</taxon>
        <taxon>Streptococcus</taxon>
    </lineage>
</organism>
<dbReference type="InterPro" id="IPR001585">
    <property type="entry name" value="TAL/FSA"/>
</dbReference>
<reference evidence="4 5" key="1">
    <citation type="journal article" date="2016" name="Int. J. Syst. Evol. Microbiol.">
        <title>Streptococcuspantholopis sp. nov., isolated from faeces of the Tibetan antelope (Pantholops hodgsonii).</title>
        <authorList>
            <person name="Bai X."/>
            <person name="Xiong Y."/>
            <person name="Lu S."/>
            <person name="Jin D."/>
            <person name="Lai X."/>
            <person name="Yang J."/>
            <person name="Niu L."/>
            <person name="Hu S."/>
            <person name="Meng X."/>
            <person name="Pu J."/>
            <person name="Ye C."/>
            <person name="Xu J."/>
        </authorList>
    </citation>
    <scope>NUCLEOTIDE SEQUENCE [LARGE SCALE GENOMIC DNA]</scope>
    <source>
        <strain evidence="4 5">TA 26</strain>
    </source>
</reference>
<keyword evidence="5" id="KW-1185">Reference proteome</keyword>
<reference evidence="5" key="2">
    <citation type="submission" date="2016-03" db="EMBL/GenBank/DDBJ databases">
        <title>Streptococcus antelopensis sp. nov., isolated from the feces of the Tibetan antelope (Pantholops hodgsonii) in Hoh Xil National Nature Reserve, Qinghai, China.</title>
        <authorList>
            <person name="Bai X."/>
        </authorList>
    </citation>
    <scope>NUCLEOTIDE SEQUENCE [LARGE SCALE GENOMIC DNA]</scope>
    <source>
        <strain evidence="5">TA 26</strain>
    </source>
</reference>
<dbReference type="OrthoDB" id="9807051at2"/>
<dbReference type="FunFam" id="3.20.20.70:FF:000018">
    <property type="entry name" value="Probable transaldolase"/>
    <property type="match status" value="1"/>
</dbReference>
<dbReference type="PANTHER" id="PTHR10683:SF28">
    <property type="entry name" value="TRANSALDOLASE C"/>
    <property type="match status" value="1"/>
</dbReference>
<dbReference type="CDD" id="cd00956">
    <property type="entry name" value="Transaldolase_FSA"/>
    <property type="match status" value="1"/>
</dbReference>
<name>A0A172Q9H1_9STRE</name>
<keyword evidence="3" id="KW-0704">Schiff base</keyword>
<dbReference type="PANTHER" id="PTHR10683">
    <property type="entry name" value="TRANSALDOLASE"/>
    <property type="match status" value="1"/>
</dbReference>
<dbReference type="GO" id="GO:0005975">
    <property type="term" value="P:carbohydrate metabolic process"/>
    <property type="evidence" value="ECO:0007669"/>
    <property type="project" value="InterPro"/>
</dbReference>
<dbReference type="GO" id="GO:0016832">
    <property type="term" value="F:aldehyde-lyase activity"/>
    <property type="evidence" value="ECO:0007669"/>
    <property type="project" value="InterPro"/>
</dbReference>
<dbReference type="GO" id="GO:0005737">
    <property type="term" value="C:cytoplasm"/>
    <property type="evidence" value="ECO:0007669"/>
    <property type="project" value="UniProtKB-SubCell"/>
</dbReference>
<dbReference type="PROSITE" id="PS00958">
    <property type="entry name" value="TRANSALDOLASE_2"/>
    <property type="match status" value="1"/>
</dbReference>
<dbReference type="InterPro" id="IPR018225">
    <property type="entry name" value="Transaldolase_AS"/>
</dbReference>
<dbReference type="Pfam" id="PF00923">
    <property type="entry name" value="TAL_FSA"/>
    <property type="match status" value="1"/>
</dbReference>
<dbReference type="STRING" id="1811193.A0O21_08800"/>
<dbReference type="KEGG" id="spat:A0O21_08800"/>
<evidence type="ECO:0000313" key="5">
    <source>
        <dbReference type="Proteomes" id="UP000077317"/>
    </source>
</evidence>